<comment type="caution">
    <text evidence="1">The sequence shown here is derived from an EMBL/GenBank/DDBJ whole genome shotgun (WGS) entry which is preliminary data.</text>
</comment>
<name>A0A512NSL2_9HYPH</name>
<dbReference type="EMBL" id="BKAJ01000274">
    <property type="protein sequence ID" value="GEP61929.1"/>
    <property type="molecule type" value="Genomic_DNA"/>
</dbReference>
<sequence>MALPTSAEVSHALLGLQGIFWALNMLVVHHAADDIAHEQARSDGIEKLIVAACCGGPRVHPDGRQGLTAEMARLA</sequence>
<keyword evidence="2" id="KW-1185">Reference proteome</keyword>
<reference evidence="1 2" key="1">
    <citation type="submission" date="2019-07" db="EMBL/GenBank/DDBJ databases">
        <title>Whole genome shotgun sequence of Reyranella soli NBRC 108950.</title>
        <authorList>
            <person name="Hosoyama A."/>
            <person name="Uohara A."/>
            <person name="Ohji S."/>
            <person name="Ichikawa N."/>
        </authorList>
    </citation>
    <scope>NUCLEOTIDE SEQUENCE [LARGE SCALE GENOMIC DNA]</scope>
    <source>
        <strain evidence="1 2">NBRC 108950</strain>
    </source>
</reference>
<protein>
    <submittedName>
        <fullName evidence="1">Uncharacterized protein</fullName>
    </submittedName>
</protein>
<evidence type="ECO:0000313" key="1">
    <source>
        <dbReference type="EMBL" id="GEP61929.1"/>
    </source>
</evidence>
<proteinExistence type="predicted"/>
<accession>A0A512NSL2</accession>
<evidence type="ECO:0000313" key="2">
    <source>
        <dbReference type="Proteomes" id="UP000321058"/>
    </source>
</evidence>
<dbReference type="Proteomes" id="UP000321058">
    <property type="component" value="Unassembled WGS sequence"/>
</dbReference>
<gene>
    <name evidence="1" type="ORF">RSO01_90950</name>
</gene>
<dbReference type="RefSeq" id="WP_147157205.1">
    <property type="nucleotide sequence ID" value="NZ_BKAJ01000274.1"/>
</dbReference>
<organism evidence="1 2">
    <name type="scientific">Reyranella soli</name>
    <dbReference type="NCBI Taxonomy" id="1230389"/>
    <lineage>
        <taxon>Bacteria</taxon>
        <taxon>Pseudomonadati</taxon>
        <taxon>Pseudomonadota</taxon>
        <taxon>Alphaproteobacteria</taxon>
        <taxon>Hyphomicrobiales</taxon>
        <taxon>Reyranellaceae</taxon>
        <taxon>Reyranella</taxon>
    </lineage>
</organism>
<dbReference type="AlphaFoldDB" id="A0A512NSL2"/>